<feature type="region of interest" description="Disordered" evidence="13">
    <location>
        <begin position="1"/>
        <end position="20"/>
    </location>
</feature>
<dbReference type="InterPro" id="IPR050701">
    <property type="entry name" value="Histone_Mod_Regulator"/>
</dbReference>
<keyword evidence="6" id="KW-0862">Zinc</keyword>
<keyword evidence="12" id="KW-0175">Coiled coil</keyword>
<feature type="domain" description="PWWP" evidence="16">
    <location>
        <begin position="1169"/>
        <end position="1248"/>
    </location>
</feature>
<evidence type="ECO:0000256" key="7">
    <source>
        <dbReference type="ARBA" id="ARBA00022990"/>
    </source>
</evidence>
<organism evidence="18 19">
    <name type="scientific">Geodia barretti</name>
    <name type="common">Barrett's horny sponge</name>
    <dbReference type="NCBI Taxonomy" id="519541"/>
    <lineage>
        <taxon>Eukaryota</taxon>
        <taxon>Metazoa</taxon>
        <taxon>Porifera</taxon>
        <taxon>Demospongiae</taxon>
        <taxon>Heteroscleromorpha</taxon>
        <taxon>Tetractinellida</taxon>
        <taxon>Astrophorina</taxon>
        <taxon>Geodiidae</taxon>
        <taxon>Geodia</taxon>
    </lineage>
</organism>
<evidence type="ECO:0000256" key="6">
    <source>
        <dbReference type="ARBA" id="ARBA00022833"/>
    </source>
</evidence>
<evidence type="ECO:0000259" key="15">
    <source>
        <dbReference type="PROSITE" id="PS50016"/>
    </source>
</evidence>
<dbReference type="PANTHER" id="PTHR13793">
    <property type="entry name" value="PHD FINGER PROTEINS"/>
    <property type="match status" value="1"/>
</dbReference>
<dbReference type="InterPro" id="IPR013083">
    <property type="entry name" value="Znf_RING/FYVE/PHD"/>
</dbReference>
<dbReference type="InterPro" id="IPR018359">
    <property type="entry name" value="Bromodomain_CS"/>
</dbReference>
<dbReference type="Pfam" id="PF13832">
    <property type="entry name" value="zf-HC5HC2H_2"/>
    <property type="match status" value="1"/>
</dbReference>
<accession>A0AA35X423</accession>
<evidence type="ECO:0000256" key="2">
    <source>
        <dbReference type="ARBA" id="ARBA00022553"/>
    </source>
</evidence>
<comment type="subcellular location">
    <subcellularLocation>
        <location evidence="1">Nucleus</location>
    </subcellularLocation>
</comment>
<feature type="region of interest" description="Disordered" evidence="13">
    <location>
        <begin position="1277"/>
        <end position="1300"/>
    </location>
</feature>
<feature type="domain" description="PHD-type" evidence="15">
    <location>
        <begin position="281"/>
        <end position="331"/>
    </location>
</feature>
<dbReference type="Gene3D" id="1.20.920.10">
    <property type="entry name" value="Bromodomain-like"/>
    <property type="match status" value="1"/>
</dbReference>
<evidence type="ECO:0000256" key="4">
    <source>
        <dbReference type="ARBA" id="ARBA00022737"/>
    </source>
</evidence>
<dbReference type="FunFam" id="3.30.40.10:FF:000008">
    <property type="entry name" value="Bromodomain containing 1, isoform CRA_a"/>
    <property type="match status" value="1"/>
</dbReference>
<name>A0AA35X423_GEOBA</name>
<protein>
    <submittedName>
        <fullName evidence="18">Bromodomain-containing protein 1</fullName>
    </submittedName>
</protein>
<evidence type="ECO:0000259" key="16">
    <source>
        <dbReference type="PROSITE" id="PS50812"/>
    </source>
</evidence>
<evidence type="ECO:0000256" key="11">
    <source>
        <dbReference type="PROSITE-ProRule" id="PRU00146"/>
    </source>
</evidence>
<dbReference type="InterPro" id="IPR019787">
    <property type="entry name" value="Znf_PHD-finger"/>
</dbReference>
<dbReference type="Pfam" id="PF00855">
    <property type="entry name" value="PWWP"/>
    <property type="match status" value="1"/>
</dbReference>
<feature type="region of interest" description="Disordered" evidence="13">
    <location>
        <begin position="778"/>
        <end position="810"/>
    </location>
</feature>
<feature type="region of interest" description="Disordered" evidence="13">
    <location>
        <begin position="1054"/>
        <end position="1150"/>
    </location>
</feature>
<feature type="domain" description="Bromo" evidence="14">
    <location>
        <begin position="586"/>
        <end position="656"/>
    </location>
</feature>
<feature type="domain" description="PHD-type" evidence="17">
    <location>
        <begin position="335"/>
        <end position="464"/>
    </location>
</feature>
<dbReference type="Pfam" id="PF10513">
    <property type="entry name" value="EPL1"/>
    <property type="match status" value="1"/>
</dbReference>
<dbReference type="CDD" id="cd15670">
    <property type="entry name" value="ePHD_BRPF"/>
    <property type="match status" value="1"/>
</dbReference>
<dbReference type="InterPro" id="IPR034732">
    <property type="entry name" value="EPHD"/>
</dbReference>
<dbReference type="SUPFAM" id="SSF57903">
    <property type="entry name" value="FYVE/PHD zinc finger"/>
    <property type="match status" value="1"/>
</dbReference>
<dbReference type="EMBL" id="CASHTH010002909">
    <property type="protein sequence ID" value="CAI8037017.1"/>
    <property type="molecule type" value="Genomic_DNA"/>
</dbReference>
<dbReference type="InterPro" id="IPR036427">
    <property type="entry name" value="Bromodomain-like_sf"/>
</dbReference>
<evidence type="ECO:0000259" key="14">
    <source>
        <dbReference type="PROSITE" id="PS50014"/>
    </source>
</evidence>
<keyword evidence="2" id="KW-0597">Phosphoprotein</keyword>
<feature type="compositionally biased region" description="Basic residues" evidence="13">
    <location>
        <begin position="1120"/>
        <end position="1131"/>
    </location>
</feature>
<dbReference type="Proteomes" id="UP001174909">
    <property type="component" value="Unassembled WGS sequence"/>
</dbReference>
<evidence type="ECO:0000256" key="5">
    <source>
        <dbReference type="ARBA" id="ARBA00022771"/>
    </source>
</evidence>
<dbReference type="Pfam" id="PF13831">
    <property type="entry name" value="PHD_2"/>
    <property type="match status" value="1"/>
</dbReference>
<dbReference type="InterPro" id="IPR011011">
    <property type="entry name" value="Znf_FYVE_PHD"/>
</dbReference>
<feature type="compositionally biased region" description="Basic residues" evidence="13">
    <location>
        <begin position="156"/>
        <end position="170"/>
    </location>
</feature>
<evidence type="ECO:0000256" key="9">
    <source>
        <dbReference type="ARBA" id="ARBA00023242"/>
    </source>
</evidence>
<proteinExistence type="predicted"/>
<comment type="caution">
    <text evidence="18">The sequence shown here is derived from an EMBL/GenBank/DDBJ whole genome shotgun (WGS) entry which is preliminary data.</text>
</comment>
<feature type="region of interest" description="Disordered" evidence="13">
    <location>
        <begin position="859"/>
        <end position="909"/>
    </location>
</feature>
<feature type="compositionally biased region" description="Polar residues" evidence="13">
    <location>
        <begin position="967"/>
        <end position="984"/>
    </location>
</feature>
<dbReference type="PANTHER" id="PTHR13793:SF107">
    <property type="entry name" value="BROMODOMAIN-CONTAINING PROTEIN HOMOLOG"/>
    <property type="match status" value="1"/>
</dbReference>
<feature type="compositionally biased region" description="Gly residues" evidence="13">
    <location>
        <begin position="1099"/>
        <end position="1116"/>
    </location>
</feature>
<evidence type="ECO:0000256" key="1">
    <source>
        <dbReference type="ARBA" id="ARBA00004123"/>
    </source>
</evidence>
<dbReference type="PROSITE" id="PS51805">
    <property type="entry name" value="EPHD"/>
    <property type="match status" value="1"/>
</dbReference>
<dbReference type="CDD" id="cd05839">
    <property type="entry name" value="PWWP_BRPF"/>
    <property type="match status" value="1"/>
</dbReference>
<keyword evidence="7" id="KW-0007">Acetylation</keyword>
<dbReference type="PROSITE" id="PS00633">
    <property type="entry name" value="BROMODOMAIN_1"/>
    <property type="match status" value="1"/>
</dbReference>
<dbReference type="PROSITE" id="PS50014">
    <property type="entry name" value="BROMODOMAIN_2"/>
    <property type="match status" value="1"/>
</dbReference>
<sequence length="1300" mass="145477">MSEEPSSDSRGIAKSLRGQKPPYVCPHCSREYQSHTGIMYHIGQFGPPSKIPRCLAEPGSSAASSPRGPACGTAPPSPATGCIRKAAKVPRRDLTWAEAQQIVEFDFDTCYQRLEIDTEVEIERQSTEEDVPGGKKKGSGAKTPQKRGQGLTPQRRSGKNKGKRKSKLKTPGKGDIVPLPVADVQVLEGVESPDAPPRSNSFYRFVETSAEDLDELVEYDIDEEDSQWLQLVNEDRKQQGLTAVPQEAFEILMDRLEKECFFESRTTGDTNDISMYNIDENAVCVICNDGECHNTNAILFCDMCNLAIHQECYGVPYIPEGQWLCRRCLQSPSRSVDCILCPSKGGAFKQTLDGRWAHVVCAVWIPEVQFANPVFLEPIDGIKEIPMARWKLTCQVCRRRMGACIQCAKQNCYVAFHVTCAQQGGLQMKVEVQKNGEVGEKKGMEEKKSSALPVVNIPYVPQHRLDRIIGRVSLHKKSQFIPKLVGFWKLKRQSRNGVPLLRRMQASNHGQRTATNLTEEEREVLSQQLSQWKTLRHDLERARLLAELVRKREKLKREQLRMLQQTNELQLCPLNTVMKRILDNLSRKDPADIFAETVNVEEVPDYLDVISQPMDFGTMRKRVDSHHYQSLDEFESDFYLVWHNATVYNAKDTIYYRAAIRIKDAGEKILQQAREQVETAGISPGTGLHDPDVAEPPPLTPSTLAKTVSLSEGILDNEDFEEAMEEDVKKFRDRLPSATLDEQIEYLEEKLEIIQGQYTGYTLKRKEKNLRQQLNAVRRQLRLQRPRTSDSDDTASSPRRPPPSAAPRNAEELASHVLHGSLRLTPSRQQILSHSGISLPDGPPQLLDERSGKDECLRAASVGKEDNRSEEGEEREGVAMRKGRRNRVLGRGEKGSKEIDGKSGIEPSNGVQLKKASETYVQQIKKRAHKIQKQKVQRLAAAAAGQTRDRRSGRTKTATVKALEAAKQQQNDVPPSPLSDTLQSTRRRLRGSYSSTRSCYGSSSSIVDFTTGGGVEFSNEDRVLLSPLSDSGLYHSRHQKLDTLSVPSASSLDDLTVKSPLQPLRQHDRNRRHVKNSSQQQSAGGEGVGEHAVGERTGEGGGGGGEGVEGGGVGRGKGGERRRRDRKRARTRRGEGGSTARKRRKMGEKKAATVMNGVVNGAPEYKVVLWDLVWAKCRGYPPYPALVVDPGMSRKGLIVNGERIHPPSQEVLEIQKKMPGAPHLVRFFDGKRSWQWLPEEKIERLGETPEQDSIKISMSGHSKRSVLQAFQRAKQYQKKVESRAYPHIVENDSETDDSDS</sequence>
<dbReference type="Pfam" id="PF00439">
    <property type="entry name" value="Bromodomain"/>
    <property type="match status" value="1"/>
</dbReference>
<dbReference type="SUPFAM" id="SSF63748">
    <property type="entry name" value="Tudor/PWWP/MBT"/>
    <property type="match status" value="1"/>
</dbReference>
<dbReference type="InterPro" id="IPR001487">
    <property type="entry name" value="Bromodomain"/>
</dbReference>
<dbReference type="Gene3D" id="3.30.40.10">
    <property type="entry name" value="Zinc/RING finger domain, C3HC4 (zinc finger)"/>
    <property type="match status" value="2"/>
</dbReference>
<evidence type="ECO:0000256" key="13">
    <source>
        <dbReference type="SAM" id="MobiDB-lite"/>
    </source>
</evidence>
<feature type="compositionally biased region" description="Basic and acidic residues" evidence="13">
    <location>
        <begin position="859"/>
        <end position="879"/>
    </location>
</feature>
<feature type="region of interest" description="Disordered" evidence="13">
    <location>
        <begin position="941"/>
        <end position="997"/>
    </location>
</feature>
<dbReference type="InterPro" id="IPR001965">
    <property type="entry name" value="Znf_PHD"/>
</dbReference>
<dbReference type="InterPro" id="IPR000313">
    <property type="entry name" value="PWWP_dom"/>
</dbReference>
<evidence type="ECO:0000313" key="19">
    <source>
        <dbReference type="Proteomes" id="UP001174909"/>
    </source>
</evidence>
<reference evidence="18" key="1">
    <citation type="submission" date="2023-03" db="EMBL/GenBank/DDBJ databases">
        <authorList>
            <person name="Steffen K."/>
            <person name="Cardenas P."/>
        </authorList>
    </citation>
    <scope>NUCLEOTIDE SEQUENCE</scope>
</reference>
<feature type="coiled-coil region" evidence="12">
    <location>
        <begin position="541"/>
        <end position="568"/>
    </location>
</feature>
<keyword evidence="5 11" id="KW-0863">Zinc-finger</keyword>
<dbReference type="SMART" id="SM00293">
    <property type="entry name" value="PWWP"/>
    <property type="match status" value="1"/>
</dbReference>
<dbReference type="InterPro" id="IPR019542">
    <property type="entry name" value="Enhancer_polycomb-like_N"/>
</dbReference>
<dbReference type="FunFam" id="3.30.40.10:FF:000007">
    <property type="entry name" value="Bromodomain containing 1, isoform CRA_b"/>
    <property type="match status" value="1"/>
</dbReference>
<keyword evidence="19" id="KW-1185">Reference proteome</keyword>
<dbReference type="SMART" id="SM00297">
    <property type="entry name" value="BROMO"/>
    <property type="match status" value="1"/>
</dbReference>
<dbReference type="GO" id="GO:0005634">
    <property type="term" value="C:nucleus"/>
    <property type="evidence" value="ECO:0007669"/>
    <property type="project" value="UniProtKB-SubCell"/>
</dbReference>
<dbReference type="GO" id="GO:0006357">
    <property type="term" value="P:regulation of transcription by RNA polymerase II"/>
    <property type="evidence" value="ECO:0007669"/>
    <property type="project" value="TreeGrafter"/>
</dbReference>
<dbReference type="PROSITE" id="PS50016">
    <property type="entry name" value="ZF_PHD_2"/>
    <property type="match status" value="1"/>
</dbReference>
<dbReference type="SMART" id="SM00249">
    <property type="entry name" value="PHD"/>
    <property type="match status" value="2"/>
</dbReference>
<feature type="compositionally biased region" description="Low complexity" evidence="13">
    <location>
        <begin position="58"/>
        <end position="72"/>
    </location>
</feature>
<dbReference type="Gene3D" id="2.30.30.140">
    <property type="match status" value="1"/>
</dbReference>
<dbReference type="CDD" id="cd15572">
    <property type="entry name" value="PHD_BRPF"/>
    <property type="match status" value="1"/>
</dbReference>
<keyword evidence="8 10" id="KW-0103">Bromodomain</keyword>
<dbReference type="SUPFAM" id="SSF47370">
    <property type="entry name" value="Bromodomain"/>
    <property type="match status" value="1"/>
</dbReference>
<evidence type="ECO:0000256" key="3">
    <source>
        <dbReference type="ARBA" id="ARBA00022723"/>
    </source>
</evidence>
<dbReference type="GO" id="GO:0008270">
    <property type="term" value="F:zinc ion binding"/>
    <property type="evidence" value="ECO:0007669"/>
    <property type="project" value="UniProtKB-KW"/>
</dbReference>
<keyword evidence="9" id="KW-0539">Nucleus</keyword>
<keyword evidence="4" id="KW-0677">Repeat</keyword>
<evidence type="ECO:0000313" key="18">
    <source>
        <dbReference type="EMBL" id="CAI8037017.1"/>
    </source>
</evidence>
<feature type="region of interest" description="Disordered" evidence="13">
    <location>
        <begin position="122"/>
        <end position="177"/>
    </location>
</feature>
<feature type="region of interest" description="Disordered" evidence="13">
    <location>
        <begin position="51"/>
        <end position="80"/>
    </location>
</feature>
<evidence type="ECO:0000256" key="10">
    <source>
        <dbReference type="PROSITE-ProRule" id="PRU00035"/>
    </source>
</evidence>
<evidence type="ECO:0000259" key="17">
    <source>
        <dbReference type="PROSITE" id="PS51805"/>
    </source>
</evidence>
<dbReference type="PRINTS" id="PR00503">
    <property type="entry name" value="BROMODOMAIN"/>
</dbReference>
<dbReference type="PROSITE" id="PS50812">
    <property type="entry name" value="PWWP"/>
    <property type="match status" value="1"/>
</dbReference>
<evidence type="ECO:0000256" key="8">
    <source>
        <dbReference type="ARBA" id="ARBA00023117"/>
    </source>
</evidence>
<feature type="region of interest" description="Disordered" evidence="13">
    <location>
        <begin position="681"/>
        <end position="704"/>
    </location>
</feature>
<evidence type="ECO:0000256" key="12">
    <source>
        <dbReference type="SAM" id="Coils"/>
    </source>
</evidence>
<gene>
    <name evidence="18" type="ORF">GBAR_LOCUS20719</name>
</gene>
<keyword evidence="3" id="KW-0479">Metal-binding</keyword>
<feature type="compositionally biased region" description="Acidic residues" evidence="13">
    <location>
        <begin position="1291"/>
        <end position="1300"/>
    </location>
</feature>
<feature type="compositionally biased region" description="Basic and acidic residues" evidence="13">
    <location>
        <begin position="1088"/>
        <end position="1098"/>
    </location>
</feature>
<feature type="compositionally biased region" description="Basic and acidic residues" evidence="13">
    <location>
        <begin position="890"/>
        <end position="903"/>
    </location>
</feature>